<dbReference type="Proteomes" id="UP000286997">
    <property type="component" value="Unassembled WGS sequence"/>
</dbReference>
<dbReference type="EMBL" id="SACP01000041">
    <property type="protein sequence ID" value="RVU13815.1"/>
    <property type="molecule type" value="Genomic_DNA"/>
</dbReference>
<name>A0A3S2YLG0_9HYPH</name>
<proteinExistence type="predicted"/>
<gene>
    <name evidence="2" type="ORF">EOE48_26010</name>
</gene>
<sequence length="90" mass="9665">MSDTDDSHAALPEPVRTHLGQQLRSVYNASAEKPQYLGDPALPPELGPHLRRLETRLKARETGTGAVEDALKDLLDREPAGRAAGTGPRG</sequence>
<keyword evidence="3" id="KW-1185">Reference proteome</keyword>
<evidence type="ECO:0000256" key="1">
    <source>
        <dbReference type="SAM" id="MobiDB-lite"/>
    </source>
</evidence>
<dbReference type="AlphaFoldDB" id="A0A3S2YLG0"/>
<protein>
    <submittedName>
        <fullName evidence="2">Uncharacterized protein</fullName>
    </submittedName>
</protein>
<comment type="caution">
    <text evidence="2">The sequence shown here is derived from an EMBL/GenBank/DDBJ whole genome shotgun (WGS) entry which is preliminary data.</text>
</comment>
<reference evidence="2 3" key="1">
    <citation type="submission" date="2019-01" db="EMBL/GenBank/DDBJ databases">
        <authorList>
            <person name="Chen W.-M."/>
        </authorList>
    </citation>
    <scope>NUCLEOTIDE SEQUENCE [LARGE SCALE GENOMIC DNA]</scope>
    <source>
        <strain evidence="2 3">TER-1</strain>
    </source>
</reference>
<evidence type="ECO:0000313" key="2">
    <source>
        <dbReference type="EMBL" id="RVU13815.1"/>
    </source>
</evidence>
<evidence type="ECO:0000313" key="3">
    <source>
        <dbReference type="Proteomes" id="UP000286997"/>
    </source>
</evidence>
<organism evidence="2 3">
    <name type="scientific">Methylobacterium oryzihabitans</name>
    <dbReference type="NCBI Taxonomy" id="2499852"/>
    <lineage>
        <taxon>Bacteria</taxon>
        <taxon>Pseudomonadati</taxon>
        <taxon>Pseudomonadota</taxon>
        <taxon>Alphaproteobacteria</taxon>
        <taxon>Hyphomicrobiales</taxon>
        <taxon>Methylobacteriaceae</taxon>
        <taxon>Methylobacterium</taxon>
    </lineage>
</organism>
<dbReference type="OrthoDB" id="8021120at2"/>
<dbReference type="RefSeq" id="WP_127733789.1">
    <property type="nucleotide sequence ID" value="NZ_SACP01000041.1"/>
</dbReference>
<accession>A0A3S2YLG0</accession>
<feature type="region of interest" description="Disordered" evidence="1">
    <location>
        <begin position="1"/>
        <end position="20"/>
    </location>
</feature>